<keyword evidence="4 7" id="KW-0697">Rotamase</keyword>
<dbReference type="Gene3D" id="1.10.4030.10">
    <property type="entry name" value="Porin chaperone SurA, peptide-binding domain"/>
    <property type="match status" value="1"/>
</dbReference>
<comment type="domain">
    <text evidence="7">The PPIase activity resides only in the second parvulin domain. The N-terminal region and the C-terminal tail are necessary and sufficient for the chaperone activity of SurA. The PPIase activity is dispensable for SurA to function as a chaperone. The N-terminal region and the C-terminal tail are also required for porin recognition.</text>
</comment>
<comment type="function">
    <text evidence="7">Chaperone involved in the correct folding and assembly of outer membrane proteins. Recognizes specific patterns of aromatic residues and the orientation of their side chains, which are found more frequently in integral outer membrane proteins. May act in both early periplasmic and late outer membrane-associated steps of protein maturation.</text>
</comment>
<dbReference type="GO" id="GO:0043165">
    <property type="term" value="P:Gram-negative-bacterium-type cell outer membrane assembly"/>
    <property type="evidence" value="ECO:0007669"/>
    <property type="project" value="InterPro"/>
</dbReference>
<keyword evidence="10" id="KW-1185">Reference proteome</keyword>
<reference evidence="9 10" key="1">
    <citation type="submission" date="2019-03" db="EMBL/GenBank/DDBJ databases">
        <title>Complete genome sequence of Ferrigenium kumadai strain An22, a microaerophilic iron-oxidizing bacterium isolated from a paddy field soil.</title>
        <authorList>
            <person name="Watanabe T."/>
            <person name="Asakawa S."/>
        </authorList>
    </citation>
    <scope>NUCLEOTIDE SEQUENCE [LARGE SCALE GENOMIC DNA]</scope>
    <source>
        <strain evidence="9 10">An22</strain>
    </source>
</reference>
<dbReference type="Pfam" id="PF09312">
    <property type="entry name" value="SurA_N"/>
    <property type="match status" value="1"/>
</dbReference>
<dbReference type="EMBL" id="AP019536">
    <property type="protein sequence ID" value="BBI98412.1"/>
    <property type="molecule type" value="Genomic_DNA"/>
</dbReference>
<dbReference type="AlphaFoldDB" id="A0AAN1SX93"/>
<dbReference type="GO" id="GO:0051082">
    <property type="term" value="F:unfolded protein binding"/>
    <property type="evidence" value="ECO:0007669"/>
    <property type="project" value="UniProtKB-UniRule"/>
</dbReference>
<dbReference type="InterPro" id="IPR000297">
    <property type="entry name" value="PPIase_PpiC"/>
</dbReference>
<accession>A0AAN1SX93</accession>
<dbReference type="EC" id="5.2.1.8" evidence="7"/>
<evidence type="ECO:0000256" key="1">
    <source>
        <dbReference type="ARBA" id="ARBA00022729"/>
    </source>
</evidence>
<dbReference type="GO" id="GO:0003755">
    <property type="term" value="F:peptidyl-prolyl cis-trans isomerase activity"/>
    <property type="evidence" value="ECO:0007669"/>
    <property type="project" value="UniProtKB-UniRule"/>
</dbReference>
<dbReference type="PANTHER" id="PTHR47637">
    <property type="entry name" value="CHAPERONE SURA"/>
    <property type="match status" value="1"/>
</dbReference>
<dbReference type="GO" id="GO:0030288">
    <property type="term" value="C:outer membrane-bounded periplasmic space"/>
    <property type="evidence" value="ECO:0007669"/>
    <property type="project" value="InterPro"/>
</dbReference>
<dbReference type="SUPFAM" id="SSF109998">
    <property type="entry name" value="Triger factor/SurA peptide-binding domain-like"/>
    <property type="match status" value="1"/>
</dbReference>
<keyword evidence="5 7" id="KW-0143">Chaperone</keyword>
<dbReference type="Gene3D" id="3.10.50.40">
    <property type="match status" value="2"/>
</dbReference>
<dbReference type="GO" id="GO:0050821">
    <property type="term" value="P:protein stabilization"/>
    <property type="evidence" value="ECO:0007669"/>
    <property type="project" value="InterPro"/>
</dbReference>
<dbReference type="GO" id="GO:0006457">
    <property type="term" value="P:protein folding"/>
    <property type="evidence" value="ECO:0007669"/>
    <property type="project" value="UniProtKB-UniRule"/>
</dbReference>
<keyword evidence="3 7" id="KW-0574">Periplasm</keyword>
<comment type="catalytic activity">
    <reaction evidence="7">
        <text>[protein]-peptidylproline (omega=180) = [protein]-peptidylproline (omega=0)</text>
        <dbReference type="Rhea" id="RHEA:16237"/>
        <dbReference type="Rhea" id="RHEA-COMP:10747"/>
        <dbReference type="Rhea" id="RHEA-COMP:10748"/>
        <dbReference type="ChEBI" id="CHEBI:83833"/>
        <dbReference type="ChEBI" id="CHEBI:83834"/>
        <dbReference type="EC" id="5.2.1.8"/>
    </reaction>
</comment>
<evidence type="ECO:0000256" key="6">
    <source>
        <dbReference type="ARBA" id="ARBA00023235"/>
    </source>
</evidence>
<dbReference type="Proteomes" id="UP001319121">
    <property type="component" value="Chromosome"/>
</dbReference>
<comment type="subcellular location">
    <subcellularLocation>
        <location evidence="7">Periplasm</location>
    </subcellularLocation>
    <text evidence="7">Is capable of associating with the outer membrane.</text>
</comment>
<protein>
    <recommendedName>
        <fullName evidence="7">Chaperone SurA</fullName>
    </recommendedName>
    <alternativeName>
        <fullName evidence="7">Peptidyl-prolyl cis-trans isomerase SurA</fullName>
        <shortName evidence="7">PPIase SurA</shortName>
        <ecNumber evidence="7">5.2.1.8</ecNumber>
    </alternativeName>
    <alternativeName>
        <fullName evidence="7">Rotamase SurA</fullName>
    </alternativeName>
</protein>
<organism evidence="9 10">
    <name type="scientific">Ferrigenium kumadai</name>
    <dbReference type="NCBI Taxonomy" id="1682490"/>
    <lineage>
        <taxon>Bacteria</taxon>
        <taxon>Pseudomonadati</taxon>
        <taxon>Pseudomonadota</taxon>
        <taxon>Betaproteobacteria</taxon>
        <taxon>Nitrosomonadales</taxon>
        <taxon>Gallionellaceae</taxon>
        <taxon>Ferrigenium</taxon>
    </lineage>
</organism>
<evidence type="ECO:0000313" key="10">
    <source>
        <dbReference type="Proteomes" id="UP001319121"/>
    </source>
</evidence>
<evidence type="ECO:0000313" key="9">
    <source>
        <dbReference type="EMBL" id="BBI98412.1"/>
    </source>
</evidence>
<feature type="domain" description="PpiC" evidence="8">
    <location>
        <begin position="297"/>
        <end position="394"/>
    </location>
</feature>
<dbReference type="SUPFAM" id="SSF54534">
    <property type="entry name" value="FKBP-like"/>
    <property type="match status" value="2"/>
</dbReference>
<keyword evidence="2 7" id="KW-0677">Repeat</keyword>
<dbReference type="InterPro" id="IPR023034">
    <property type="entry name" value="PPIase_SurA"/>
</dbReference>
<evidence type="ECO:0000256" key="4">
    <source>
        <dbReference type="ARBA" id="ARBA00023110"/>
    </source>
</evidence>
<evidence type="ECO:0000259" key="8">
    <source>
        <dbReference type="PROSITE" id="PS50198"/>
    </source>
</evidence>
<dbReference type="GO" id="GO:0042277">
    <property type="term" value="F:peptide binding"/>
    <property type="evidence" value="ECO:0007669"/>
    <property type="project" value="InterPro"/>
</dbReference>
<dbReference type="Pfam" id="PF13616">
    <property type="entry name" value="Rotamase_3"/>
    <property type="match status" value="1"/>
</dbReference>
<dbReference type="InterPro" id="IPR027304">
    <property type="entry name" value="Trigger_fact/SurA_dom_sf"/>
</dbReference>
<evidence type="ECO:0000256" key="7">
    <source>
        <dbReference type="HAMAP-Rule" id="MF_01183"/>
    </source>
</evidence>
<evidence type="ECO:0000256" key="3">
    <source>
        <dbReference type="ARBA" id="ARBA00022764"/>
    </source>
</evidence>
<name>A0AAN1SX93_9PROT</name>
<dbReference type="KEGG" id="fku:FGKAn22_01050"/>
<keyword evidence="6 7" id="KW-0413">Isomerase</keyword>
<proteinExistence type="inferred from homology"/>
<dbReference type="PANTHER" id="PTHR47637:SF1">
    <property type="entry name" value="CHAPERONE SURA"/>
    <property type="match status" value="1"/>
</dbReference>
<keyword evidence="1 7" id="KW-0732">Signal</keyword>
<feature type="domain" description="PpiC" evidence="8">
    <location>
        <begin position="186"/>
        <end position="287"/>
    </location>
</feature>
<dbReference type="HAMAP" id="MF_01183">
    <property type="entry name" value="Chaperone_SurA"/>
    <property type="match status" value="1"/>
</dbReference>
<dbReference type="InterPro" id="IPR046357">
    <property type="entry name" value="PPIase_dom_sf"/>
</dbReference>
<sequence>MMYGAFLLMQTVYGAEMLPVEAVKAVPPALDPQKQVAGIDSVVAVVNDDVITRRELDDRLRTVARQLEKQGTQLPAPEVLEKQILERMITDLLQAQFAKENGVRVDDTQLDLAITRIAQQNGFPALAEFRAKLEADGVNFKKFREEIRGEIISTRLREREVESKLVISDTEVDNYLANKARMGGANEEFHLAHILVVVPEQASAEKIQAARDKAEQALAQLKGGADFAQVAAGTSDAKDALKGGDLGWRSSDRIPPLFMNELQSLQPGQTTAVLRSPSGFHVLKLIEKRSGSAPVVIVETHARHILIKTSEIVPAIEAKSRIMEIKARIEAGADFAEQAKRYSQDGSAQQGGDLDWLAPGQTVPEFEDAMNKLQPGMIGAVQTQFGWHLIQVLERRSTDVSVQQQRQQARQAIGNFKSEELYQDWLRQLRDRAFIEYRLEENN</sequence>
<gene>
    <name evidence="7 9" type="primary">surA</name>
    <name evidence="9" type="ORF">FGKAn22_01050</name>
</gene>
<evidence type="ECO:0000256" key="5">
    <source>
        <dbReference type="ARBA" id="ARBA00023186"/>
    </source>
</evidence>
<dbReference type="PROSITE" id="PS50198">
    <property type="entry name" value="PPIC_PPIASE_2"/>
    <property type="match status" value="2"/>
</dbReference>
<dbReference type="Pfam" id="PF00639">
    <property type="entry name" value="Rotamase"/>
    <property type="match status" value="1"/>
</dbReference>
<dbReference type="InterPro" id="IPR050280">
    <property type="entry name" value="OMP_Chaperone_SurA"/>
</dbReference>
<dbReference type="InterPro" id="IPR015391">
    <property type="entry name" value="SurA_N"/>
</dbReference>
<evidence type="ECO:0000256" key="2">
    <source>
        <dbReference type="ARBA" id="ARBA00022737"/>
    </source>
</evidence>